<comment type="caution">
    <text evidence="1">The sequence shown here is derived from an EMBL/GenBank/DDBJ whole genome shotgun (WGS) entry which is preliminary data.</text>
</comment>
<evidence type="ECO:0000313" key="2">
    <source>
        <dbReference type="Proteomes" id="UP000285274"/>
    </source>
</evidence>
<organism evidence="1 2">
    <name type="scientific">Holdemanella biformis</name>
    <dbReference type="NCBI Taxonomy" id="1735"/>
    <lineage>
        <taxon>Bacteria</taxon>
        <taxon>Bacillati</taxon>
        <taxon>Bacillota</taxon>
        <taxon>Erysipelotrichia</taxon>
        <taxon>Erysipelotrichales</taxon>
        <taxon>Erysipelotrichaceae</taxon>
        <taxon>Holdemanella</taxon>
    </lineage>
</organism>
<dbReference type="AlphaFoldDB" id="A0A412IVV8"/>
<gene>
    <name evidence="1" type="ORF">DWX92_11430</name>
</gene>
<name>A0A412IVV8_9FIRM</name>
<protein>
    <submittedName>
        <fullName evidence="1">Uncharacterized protein</fullName>
    </submittedName>
</protein>
<sequence>MKKKVMIIGCVLLALILSTAIYRKHVESNIIFHSFNEPANIKVGTKLEERLIEFYHTENIDDNKVTHEYIYDQNIVNEVQPVTVRVHYQLFTFTNTYELLIVD</sequence>
<accession>A0A412IVV8</accession>
<dbReference type="Proteomes" id="UP000285274">
    <property type="component" value="Unassembled WGS sequence"/>
</dbReference>
<proteinExistence type="predicted"/>
<reference evidence="1 2" key="1">
    <citation type="submission" date="2018-08" db="EMBL/GenBank/DDBJ databases">
        <title>A genome reference for cultivated species of the human gut microbiota.</title>
        <authorList>
            <person name="Zou Y."/>
            <person name="Xue W."/>
            <person name="Luo G."/>
        </authorList>
    </citation>
    <scope>NUCLEOTIDE SEQUENCE [LARGE SCALE GENOMIC DNA]</scope>
    <source>
        <strain evidence="1 2">AF22-10AC</strain>
    </source>
</reference>
<dbReference type="EMBL" id="QRVM01000081">
    <property type="protein sequence ID" value="RGS44183.1"/>
    <property type="molecule type" value="Genomic_DNA"/>
</dbReference>
<evidence type="ECO:0000313" key="1">
    <source>
        <dbReference type="EMBL" id="RGS44183.1"/>
    </source>
</evidence>
<dbReference type="RefSeq" id="WP_118320684.1">
    <property type="nucleotide sequence ID" value="NZ_QRVM01000081.1"/>
</dbReference>